<evidence type="ECO:0000313" key="6">
    <source>
        <dbReference type="EMBL" id="MFC6237387.1"/>
    </source>
</evidence>
<name>A0ABW1SZB6_9ACTN</name>
<dbReference type="InterPro" id="IPR000551">
    <property type="entry name" value="MerR-type_HTH_dom"/>
</dbReference>
<dbReference type="EMBL" id="JBHSTI010000008">
    <property type="protein sequence ID" value="MFC6237387.1"/>
    <property type="molecule type" value="Genomic_DNA"/>
</dbReference>
<dbReference type="InterPro" id="IPR036244">
    <property type="entry name" value="TipA-like_antibiotic-bd"/>
</dbReference>
<dbReference type="Pfam" id="PF07739">
    <property type="entry name" value="TipAS"/>
    <property type="match status" value="1"/>
</dbReference>
<dbReference type="Pfam" id="PF13411">
    <property type="entry name" value="MerR_1"/>
    <property type="match status" value="1"/>
</dbReference>
<evidence type="ECO:0000256" key="3">
    <source>
        <dbReference type="ARBA" id="ARBA00023125"/>
    </source>
</evidence>
<dbReference type="RefSeq" id="WP_386764637.1">
    <property type="nucleotide sequence ID" value="NZ_JBHSTI010000008.1"/>
</dbReference>
<keyword evidence="3" id="KW-0238">DNA-binding</keyword>
<organism evidence="6 7">
    <name type="scientific">Longivirga aurantiaca</name>
    <dbReference type="NCBI Taxonomy" id="1837743"/>
    <lineage>
        <taxon>Bacteria</taxon>
        <taxon>Bacillati</taxon>
        <taxon>Actinomycetota</taxon>
        <taxon>Actinomycetes</taxon>
        <taxon>Sporichthyales</taxon>
        <taxon>Sporichthyaceae</taxon>
        <taxon>Longivirga</taxon>
    </lineage>
</organism>
<evidence type="ECO:0000313" key="7">
    <source>
        <dbReference type="Proteomes" id="UP001596138"/>
    </source>
</evidence>
<evidence type="ECO:0000259" key="5">
    <source>
        <dbReference type="PROSITE" id="PS50937"/>
    </source>
</evidence>
<evidence type="ECO:0000256" key="1">
    <source>
        <dbReference type="ARBA" id="ARBA00022491"/>
    </source>
</evidence>
<accession>A0ABW1SZB6</accession>
<keyword evidence="7" id="KW-1185">Reference proteome</keyword>
<dbReference type="InterPro" id="IPR009061">
    <property type="entry name" value="DNA-bd_dom_put_sf"/>
</dbReference>
<dbReference type="InterPro" id="IPR012925">
    <property type="entry name" value="TipAS_dom"/>
</dbReference>
<dbReference type="PRINTS" id="PR00040">
    <property type="entry name" value="HTHMERR"/>
</dbReference>
<dbReference type="Gene3D" id="1.10.490.50">
    <property type="entry name" value="Antibiotic binding domain of TipA-like multidrug resistance regulators"/>
    <property type="match status" value="1"/>
</dbReference>
<dbReference type="Gene3D" id="1.10.1660.10">
    <property type="match status" value="1"/>
</dbReference>
<dbReference type="PANTHER" id="PTHR30204:SF69">
    <property type="entry name" value="MERR-FAMILY TRANSCRIPTIONAL REGULATOR"/>
    <property type="match status" value="1"/>
</dbReference>
<dbReference type="PROSITE" id="PS50937">
    <property type="entry name" value="HTH_MERR_2"/>
    <property type="match status" value="1"/>
</dbReference>
<evidence type="ECO:0000256" key="2">
    <source>
        <dbReference type="ARBA" id="ARBA00023015"/>
    </source>
</evidence>
<dbReference type="SUPFAM" id="SSF89082">
    <property type="entry name" value="Antibiotic binding domain of TipA-like multidrug resistance regulators"/>
    <property type="match status" value="1"/>
</dbReference>
<dbReference type="Proteomes" id="UP001596138">
    <property type="component" value="Unassembled WGS sequence"/>
</dbReference>
<proteinExistence type="predicted"/>
<gene>
    <name evidence="6" type="ORF">ACFQGU_05830</name>
</gene>
<reference evidence="7" key="1">
    <citation type="journal article" date="2019" name="Int. J. Syst. Evol. Microbiol.">
        <title>The Global Catalogue of Microorganisms (GCM) 10K type strain sequencing project: providing services to taxonomists for standard genome sequencing and annotation.</title>
        <authorList>
            <consortium name="The Broad Institute Genomics Platform"/>
            <consortium name="The Broad Institute Genome Sequencing Center for Infectious Disease"/>
            <person name="Wu L."/>
            <person name="Ma J."/>
        </authorList>
    </citation>
    <scope>NUCLEOTIDE SEQUENCE [LARGE SCALE GENOMIC DNA]</scope>
    <source>
        <strain evidence="7">CGMCC 4.7317</strain>
    </source>
</reference>
<feature type="domain" description="HTH merR-type" evidence="5">
    <location>
        <begin position="1"/>
        <end position="71"/>
    </location>
</feature>
<dbReference type="SUPFAM" id="SSF46955">
    <property type="entry name" value="Putative DNA-binding domain"/>
    <property type="match status" value="1"/>
</dbReference>
<keyword evidence="4" id="KW-0804">Transcription</keyword>
<dbReference type="InterPro" id="IPR047057">
    <property type="entry name" value="MerR_fam"/>
</dbReference>
<keyword evidence="1" id="KW-0678">Repressor</keyword>
<protein>
    <submittedName>
        <fullName evidence="6">MerR family transcriptional regulator</fullName>
    </submittedName>
</protein>
<dbReference type="CDD" id="cd01106">
    <property type="entry name" value="HTH_TipAL-Mta"/>
    <property type="match status" value="1"/>
</dbReference>
<sequence length="256" mass="28878">MSWSIVEVARHAGVSSRTLRHYDDIGLVPPAYVGSNGYRYYEREQLHRLQEVLVLRELGLPLDAVARVLDGTRDRAAVLREHRAALLVERDRIARLADTVGRTIAEIEGDDTMTPLTPEELFDGFDAEKQKEYEAELVERYGPQAQEKIDESWKRVGAMGKADADRIQAELAQRDQDYAALFDAGVDPSDPRVQEVTAGHYRWVCEFWTPNAETFAGLGDLYVDSPEFKARYDAVRPGLAEYVRDAMAVYAVETLA</sequence>
<evidence type="ECO:0000256" key="4">
    <source>
        <dbReference type="ARBA" id="ARBA00023163"/>
    </source>
</evidence>
<keyword evidence="2" id="KW-0805">Transcription regulation</keyword>
<comment type="caution">
    <text evidence="6">The sequence shown here is derived from an EMBL/GenBank/DDBJ whole genome shotgun (WGS) entry which is preliminary data.</text>
</comment>
<dbReference type="SMART" id="SM00422">
    <property type="entry name" value="HTH_MERR"/>
    <property type="match status" value="1"/>
</dbReference>
<dbReference type="PANTHER" id="PTHR30204">
    <property type="entry name" value="REDOX-CYCLING DRUG-SENSING TRANSCRIPTIONAL ACTIVATOR SOXR"/>
    <property type="match status" value="1"/>
</dbReference>